<dbReference type="Gene3D" id="3.90.550.10">
    <property type="entry name" value="Spore Coat Polysaccharide Biosynthesis Protein SpsA, Chain A"/>
    <property type="match status" value="1"/>
</dbReference>
<reference evidence="5 6" key="1">
    <citation type="submission" date="2016-10" db="EMBL/GenBank/DDBJ databases">
        <authorList>
            <person name="de Groot N.N."/>
        </authorList>
    </citation>
    <scope>NUCLEOTIDE SEQUENCE [LARGE SCALE GENOMIC DNA]</scope>
    <source>
        <strain evidence="5 6">DSM 16199</strain>
    </source>
</reference>
<dbReference type="STRING" id="195913.SAMN04488004_1495"/>
<keyword evidence="3 5" id="KW-0808">Transferase</keyword>
<dbReference type="PANTHER" id="PTHR43179:SF12">
    <property type="entry name" value="GALACTOFURANOSYLTRANSFERASE GLFT2"/>
    <property type="match status" value="1"/>
</dbReference>
<dbReference type="PANTHER" id="PTHR43179">
    <property type="entry name" value="RHAMNOSYLTRANSFERASE WBBL"/>
    <property type="match status" value="1"/>
</dbReference>
<dbReference type="OrthoDB" id="7665907at2"/>
<evidence type="ECO:0000259" key="4">
    <source>
        <dbReference type="Pfam" id="PF00535"/>
    </source>
</evidence>
<dbReference type="EMBL" id="FOTF01000049">
    <property type="protein sequence ID" value="SFL71108.1"/>
    <property type="molecule type" value="Genomic_DNA"/>
</dbReference>
<evidence type="ECO:0000313" key="6">
    <source>
        <dbReference type="Proteomes" id="UP000199550"/>
    </source>
</evidence>
<dbReference type="AlphaFoldDB" id="A0A1I4JX15"/>
<gene>
    <name evidence="5" type="ORF">SAMN04488004_1495</name>
</gene>
<evidence type="ECO:0000313" key="5">
    <source>
        <dbReference type="EMBL" id="SFL71108.1"/>
    </source>
</evidence>
<dbReference type="Pfam" id="PF00535">
    <property type="entry name" value="Glycos_transf_2"/>
    <property type="match status" value="1"/>
</dbReference>
<name>A0A1I4JX15_9RHOB</name>
<evidence type="ECO:0000256" key="1">
    <source>
        <dbReference type="ARBA" id="ARBA00006739"/>
    </source>
</evidence>
<dbReference type="InterPro" id="IPR029044">
    <property type="entry name" value="Nucleotide-diphossugar_trans"/>
</dbReference>
<dbReference type="RefSeq" id="WP_090192088.1">
    <property type="nucleotide sequence ID" value="NZ_FOTF01000049.1"/>
</dbReference>
<evidence type="ECO:0000256" key="3">
    <source>
        <dbReference type="ARBA" id="ARBA00022679"/>
    </source>
</evidence>
<organism evidence="5 6">
    <name type="scientific">Loktanella salsilacus</name>
    <dbReference type="NCBI Taxonomy" id="195913"/>
    <lineage>
        <taxon>Bacteria</taxon>
        <taxon>Pseudomonadati</taxon>
        <taxon>Pseudomonadota</taxon>
        <taxon>Alphaproteobacteria</taxon>
        <taxon>Rhodobacterales</taxon>
        <taxon>Roseobacteraceae</taxon>
        <taxon>Loktanella</taxon>
    </lineage>
</organism>
<dbReference type="GO" id="GO:0016757">
    <property type="term" value="F:glycosyltransferase activity"/>
    <property type="evidence" value="ECO:0007669"/>
    <property type="project" value="UniProtKB-KW"/>
</dbReference>
<comment type="similarity">
    <text evidence="1">Belongs to the glycosyltransferase 2 family.</text>
</comment>
<keyword evidence="2" id="KW-0328">Glycosyltransferase</keyword>
<evidence type="ECO:0000256" key="2">
    <source>
        <dbReference type="ARBA" id="ARBA00022676"/>
    </source>
</evidence>
<accession>A0A1I4JX15</accession>
<sequence>MTQTLCAIVVTFNRLHQLQITLPALLAEDVDHIIVVDNASTDDTGTWLAAQASDRVRVVSLDTNTGGAGGFEAGMDYAKSTLDPDWVVLMDDDARPQPGALATFRSETPRLESDFPNLGIVVAAVFYPNGTLCEMNRPSRNPFWNLGLFAKTLIKGTRSGFHLTDAEFAQDAPAIPIDVASFVGYFVHRRAWEKSGLPEGGLFIYGDDVLYSLRLRRAGFAMAFAPMIRFTHDCGTMGDGFVYRPIWKIFYHCRNGVSIARQAAGPVIFPLALAYYTVIWWRRGQHCDGTERQLYYKMMRMGLIDGLLRRRGRKAAVHDLSQALAPSAPKA</sequence>
<keyword evidence="6" id="KW-1185">Reference proteome</keyword>
<feature type="domain" description="Glycosyltransferase 2-like" evidence="4">
    <location>
        <begin position="7"/>
        <end position="102"/>
    </location>
</feature>
<proteinExistence type="inferred from homology"/>
<dbReference type="InterPro" id="IPR001173">
    <property type="entry name" value="Glyco_trans_2-like"/>
</dbReference>
<protein>
    <submittedName>
        <fullName evidence="5">Glycosyltransferase, GT2 family</fullName>
    </submittedName>
</protein>
<dbReference type="SUPFAM" id="SSF53448">
    <property type="entry name" value="Nucleotide-diphospho-sugar transferases"/>
    <property type="match status" value="1"/>
</dbReference>
<dbReference type="Proteomes" id="UP000199550">
    <property type="component" value="Unassembled WGS sequence"/>
</dbReference>